<dbReference type="Pfam" id="PF14322">
    <property type="entry name" value="SusD-like_3"/>
    <property type="match status" value="1"/>
</dbReference>
<dbReference type="InterPro" id="IPR033985">
    <property type="entry name" value="SusD-like_N"/>
</dbReference>
<name>A0AB39WC11_9FLAO</name>
<proteinExistence type="inferred from homology"/>
<keyword evidence="3" id="KW-0732">Signal</keyword>
<gene>
    <name evidence="8" type="ORF">AB3G39_13435</name>
</gene>
<sequence>MKKNNKIYIAKIFVSFAVLISSGCSESFLKDEKTDGIDGDIVFSNDNTATAAISGVYDTFQGEKSAEYDTKALFYPANFLSQDLLNVGADTFFQKYEIPSTFGPFNALWESHYIGIGRANSALEKLPAAIEGGKVSTDLGNRLQGECLAVRGILYTILASNFGGVPIVIKPATGGADDYAPRNTQDEVFTQIAKDMEEAIPKLPWTYDAINKGRTTKATAYAYLGNAYMWLKQYDKAAAAYEALEGHVALEENFLDVHATINRNGKESLFELQFNDAVGDLSWGRDDNVTYLQSFCMPAEVGNGGGYAASTKGLHDSFETGDTRKVATVIGPGETHPDPLIKISEYDNIIKNYGGMNTCGTVDAPWYGPGETASSGRTGYYNVKTWRDPKVKGWSYPNLFGGQNLIIMRYGEVLLSQAECYHKLGNDTKAMTYLMKIRNRAGLTTQPTVDFDNAILNEYRHELAGEFSLWYVLRRSGNHIKYIKDRFNITIPSGHDLVPIPQNALDVNKNLEQNPGY</sequence>
<dbReference type="AlphaFoldDB" id="A0AB39WC11"/>
<evidence type="ECO:0000256" key="1">
    <source>
        <dbReference type="ARBA" id="ARBA00004442"/>
    </source>
</evidence>
<dbReference type="GO" id="GO:0009279">
    <property type="term" value="C:cell outer membrane"/>
    <property type="evidence" value="ECO:0007669"/>
    <property type="project" value="UniProtKB-SubCell"/>
</dbReference>
<dbReference type="SUPFAM" id="SSF48452">
    <property type="entry name" value="TPR-like"/>
    <property type="match status" value="1"/>
</dbReference>
<evidence type="ECO:0000256" key="4">
    <source>
        <dbReference type="ARBA" id="ARBA00023136"/>
    </source>
</evidence>
<dbReference type="Gene3D" id="1.25.40.390">
    <property type="match status" value="1"/>
</dbReference>
<comment type="similarity">
    <text evidence="2">Belongs to the SusD family.</text>
</comment>
<evidence type="ECO:0000313" key="8">
    <source>
        <dbReference type="EMBL" id="XDU98173.1"/>
    </source>
</evidence>
<evidence type="ECO:0000256" key="5">
    <source>
        <dbReference type="ARBA" id="ARBA00023237"/>
    </source>
</evidence>
<reference evidence="8" key="1">
    <citation type="submission" date="2024-07" db="EMBL/GenBank/DDBJ databases">
        <authorList>
            <person name="Biller S.J."/>
        </authorList>
    </citation>
    <scope>NUCLEOTIDE SEQUENCE</scope>
    <source>
        <strain evidence="8">WC2416</strain>
    </source>
</reference>
<evidence type="ECO:0000259" key="7">
    <source>
        <dbReference type="Pfam" id="PF14322"/>
    </source>
</evidence>
<dbReference type="PROSITE" id="PS51257">
    <property type="entry name" value="PROKAR_LIPOPROTEIN"/>
    <property type="match status" value="1"/>
</dbReference>
<feature type="domain" description="SusD-like N-terminal" evidence="7">
    <location>
        <begin position="54"/>
        <end position="228"/>
    </location>
</feature>
<accession>A0AB39WC11</accession>
<dbReference type="EMBL" id="CP165626">
    <property type="protein sequence ID" value="XDU98173.1"/>
    <property type="molecule type" value="Genomic_DNA"/>
</dbReference>
<keyword evidence="4" id="KW-0472">Membrane</keyword>
<dbReference type="Pfam" id="PF07980">
    <property type="entry name" value="SusD_RagB"/>
    <property type="match status" value="1"/>
</dbReference>
<evidence type="ECO:0000256" key="3">
    <source>
        <dbReference type="ARBA" id="ARBA00022729"/>
    </source>
</evidence>
<organism evidence="8">
    <name type="scientific">Flavobacterium sp. WC2416</name>
    <dbReference type="NCBI Taxonomy" id="3234141"/>
    <lineage>
        <taxon>Bacteria</taxon>
        <taxon>Pseudomonadati</taxon>
        <taxon>Bacteroidota</taxon>
        <taxon>Flavobacteriia</taxon>
        <taxon>Flavobacteriales</taxon>
        <taxon>Flavobacteriaceae</taxon>
        <taxon>Flavobacterium</taxon>
    </lineage>
</organism>
<dbReference type="InterPro" id="IPR012944">
    <property type="entry name" value="SusD_RagB_dom"/>
</dbReference>
<feature type="domain" description="RagB/SusD" evidence="6">
    <location>
        <begin position="310"/>
        <end position="517"/>
    </location>
</feature>
<evidence type="ECO:0000259" key="6">
    <source>
        <dbReference type="Pfam" id="PF07980"/>
    </source>
</evidence>
<keyword evidence="5" id="KW-0998">Cell outer membrane</keyword>
<dbReference type="InterPro" id="IPR011990">
    <property type="entry name" value="TPR-like_helical_dom_sf"/>
</dbReference>
<evidence type="ECO:0000256" key="2">
    <source>
        <dbReference type="ARBA" id="ARBA00006275"/>
    </source>
</evidence>
<comment type="subcellular location">
    <subcellularLocation>
        <location evidence="1">Cell outer membrane</location>
    </subcellularLocation>
</comment>
<dbReference type="RefSeq" id="WP_369765449.1">
    <property type="nucleotide sequence ID" value="NZ_CP165626.1"/>
</dbReference>
<protein>
    <submittedName>
        <fullName evidence="8">RagB/SusD family nutrient uptake outer membrane protein</fullName>
    </submittedName>
</protein>